<sequence>MAGEFVAVPGWFSAQNQDCGIAIADLTGGDGRDVLVFMVDGPPGQNGGYYRVGTGLNTTGGVADWGPWQTVPEWWGWENQGAGIAVADLSGTGRPDLVVFLVDNPEGQNQGYFRVGRDLAADGAVTGGWTAWQQIPDWYGWENQGADICLTRIDGQPVLVVLTVDNPGGQNSGQFRLAKGLTADGEVAEWTPWVAVPEWYGWENQGAGMTVADLDGDGRPELIVFAVDNPQQVNAGVYTIGWGLDGSGHCVDGWSGWSAVPGWGFIENQGAAITVLPGAAGDPELVVCTIDHTPDGNAGYVRVVELDTGLMHAAHMGVWRILDFGTEINPVHAALLHPGDVVFFAGSGNDPDRHHAHEFRTRVWHYPNPGLDAPATPIDMFCTGHAFLADGRLLAVGGTGQYDPFYGLRDALIFDPAAGAWNAVADMEFGRWYPSLVTLPDGRVVAVSGLGTDGYLAVTPELFDPATETWSQLPVPGPIPMYGHLLLLEDGRIFYSGGQYGGNNGMRPSVWDPATGAATEVPGLVDPGSRNQSASVLLPPAQDQRVMLLGGGGYDMHSPAPALSDTRIVDLKAANPAYRPGPPMEHPRMHVCAVVLPDRTVLAAGGSGMEEMAHAAPPHAEIFDPATETWMHTGPQRIPRLYHSVAVLTPDGKVITAGSNPMRKTEELRIEMFWPPYLFRGARPELELSAEVATYGDTITATTSAALREASLLRPGSTTHSCDNDQRLIDLPFTVTAPDAITLTMPSNPALAPPGWYLVVVVDTDGVPSAGRWIRLTPP</sequence>
<dbReference type="PANTHER" id="PTHR32208:SF21">
    <property type="entry name" value="LOW QUALITY PROTEIN: ALDEHYDE OXIDASE GLOX-LIKE"/>
    <property type="match status" value="1"/>
</dbReference>
<accession>A0A7D6V8M3</accession>
<dbReference type="Pfam" id="PF07250">
    <property type="entry name" value="Glyoxal_oxid_N"/>
    <property type="match status" value="1"/>
</dbReference>
<protein>
    <submittedName>
        <fullName evidence="4">DUF1929 domain-containing protein</fullName>
    </submittedName>
</protein>
<dbReference type="PANTHER" id="PTHR32208">
    <property type="entry name" value="SECRETED PROTEIN-RELATED"/>
    <property type="match status" value="1"/>
</dbReference>
<feature type="domain" description="Galactose oxidase-like Early set" evidence="3">
    <location>
        <begin position="683"/>
        <end position="775"/>
    </location>
</feature>
<dbReference type="Gene3D" id="2.130.10.80">
    <property type="entry name" value="Galactose oxidase/kelch, beta-propeller"/>
    <property type="match status" value="1"/>
</dbReference>
<name>A0A7D6V8M3_9NOCA</name>
<organism evidence="4 5">
    <name type="scientific">Nocardia huaxiensis</name>
    <dbReference type="NCBI Taxonomy" id="2755382"/>
    <lineage>
        <taxon>Bacteria</taxon>
        <taxon>Bacillati</taxon>
        <taxon>Actinomycetota</taxon>
        <taxon>Actinomycetes</taxon>
        <taxon>Mycobacteriales</taxon>
        <taxon>Nocardiaceae</taxon>
        <taxon>Nocardia</taxon>
    </lineage>
</organism>
<dbReference type="RefSeq" id="WP_181580217.1">
    <property type="nucleotide sequence ID" value="NZ_CP088007.1"/>
</dbReference>
<dbReference type="SUPFAM" id="SSF69318">
    <property type="entry name" value="Integrin alpha N-terminal domain"/>
    <property type="match status" value="1"/>
</dbReference>
<dbReference type="InterPro" id="IPR011043">
    <property type="entry name" value="Gal_Oxase/kelch_b-propeller"/>
</dbReference>
<keyword evidence="1" id="KW-0732">Signal</keyword>
<evidence type="ECO:0000256" key="1">
    <source>
        <dbReference type="ARBA" id="ARBA00022729"/>
    </source>
</evidence>
<dbReference type="EMBL" id="CP059399">
    <property type="protein sequence ID" value="QLY29011.1"/>
    <property type="molecule type" value="Genomic_DNA"/>
</dbReference>
<dbReference type="Proteomes" id="UP000515512">
    <property type="component" value="Chromosome"/>
</dbReference>
<dbReference type="GO" id="GO:0005975">
    <property type="term" value="P:carbohydrate metabolic process"/>
    <property type="evidence" value="ECO:0007669"/>
    <property type="project" value="UniProtKB-ARBA"/>
</dbReference>
<proteinExistence type="predicted"/>
<dbReference type="AlphaFoldDB" id="A0A7D6V8M3"/>
<dbReference type="InterPro" id="IPR009880">
    <property type="entry name" value="Glyoxal_oxidase_N"/>
</dbReference>
<dbReference type="Gene3D" id="2.60.40.10">
    <property type="entry name" value="Immunoglobulins"/>
    <property type="match status" value="1"/>
</dbReference>
<feature type="domain" description="Glyoxal oxidase N-terminal" evidence="2">
    <location>
        <begin position="379"/>
        <end position="677"/>
    </location>
</feature>
<evidence type="ECO:0000313" key="5">
    <source>
        <dbReference type="Proteomes" id="UP000515512"/>
    </source>
</evidence>
<keyword evidence="5" id="KW-1185">Reference proteome</keyword>
<gene>
    <name evidence="4" type="ORF">H0264_27355</name>
</gene>
<dbReference type="KEGG" id="nhu:H0264_27355"/>
<dbReference type="InterPro" id="IPR028994">
    <property type="entry name" value="Integrin_alpha_N"/>
</dbReference>
<dbReference type="InterPro" id="IPR015202">
    <property type="entry name" value="GO-like_E_set"/>
</dbReference>
<dbReference type="SUPFAM" id="SSF81296">
    <property type="entry name" value="E set domains"/>
    <property type="match status" value="1"/>
</dbReference>
<dbReference type="Pfam" id="PF09118">
    <property type="entry name" value="GO-like_E_set"/>
    <property type="match status" value="1"/>
</dbReference>
<dbReference type="InterPro" id="IPR037293">
    <property type="entry name" value="Gal_Oxidase_central_sf"/>
</dbReference>
<evidence type="ECO:0000313" key="4">
    <source>
        <dbReference type="EMBL" id="QLY29011.1"/>
    </source>
</evidence>
<evidence type="ECO:0000259" key="3">
    <source>
        <dbReference type="Pfam" id="PF09118"/>
    </source>
</evidence>
<dbReference type="InterPro" id="IPR013783">
    <property type="entry name" value="Ig-like_fold"/>
</dbReference>
<evidence type="ECO:0000259" key="2">
    <source>
        <dbReference type="Pfam" id="PF07250"/>
    </source>
</evidence>
<reference evidence="4 5" key="1">
    <citation type="submission" date="2020-07" db="EMBL/GenBank/DDBJ databases">
        <authorList>
            <person name="Zhuang K."/>
            <person name="Ran Y."/>
        </authorList>
    </citation>
    <scope>NUCLEOTIDE SEQUENCE [LARGE SCALE GENOMIC DNA]</scope>
    <source>
        <strain evidence="4 5">WCH-YHL-001</strain>
    </source>
</reference>
<dbReference type="CDD" id="cd02851">
    <property type="entry name" value="E_set_GO_C"/>
    <property type="match status" value="1"/>
</dbReference>
<dbReference type="InterPro" id="IPR014756">
    <property type="entry name" value="Ig_E-set"/>
</dbReference>
<dbReference type="SUPFAM" id="SSF50965">
    <property type="entry name" value="Galactose oxidase, central domain"/>
    <property type="match status" value="1"/>
</dbReference>